<feature type="transmembrane region" description="Helical" evidence="4">
    <location>
        <begin position="164"/>
        <end position="182"/>
    </location>
</feature>
<keyword evidence="3 4" id="KW-0472">Membrane</keyword>
<dbReference type="AlphaFoldDB" id="A0A106DLR3"/>
<sequence>MHRSTDTGKAAAAVALLILSIALRPPIVSIGPVLDSIRQSFGLSYTQASLLTAIPDICMGVFALAAPGVARRLGTNNAVVAALALLCIAMIARALAGSAGILLLGTVLTGIGIAISGSLIGGWVKQHFAHDATFFMGIYSAGLSAGATVAASASGYIADNVGGWRVAVASWSVLCITAILSWRRLARRFQDENAVAAQAPRAAHESRAVGLPWRQLHAWRVAVYFGASQFIVYACFAWLASSAAELHLTALSPGLLLGLFTCVFALSSFGMGMKAGRATDRRGWLGFASAITAAGLAGLAFAPAALPVSCIALVAIGQGMCFTLAMTLPLDNTFTPSAANAWSVFMLFVGYLIAAVGPLVFGFLRDRTEGYFASYFMLFLVAVGITLMVPLLRPVSMANGGRVAAASEAS</sequence>
<evidence type="ECO:0000313" key="7">
    <source>
        <dbReference type="Proteomes" id="UP000062317"/>
    </source>
</evidence>
<feature type="transmembrane region" description="Helical" evidence="4">
    <location>
        <begin position="102"/>
        <end position="124"/>
    </location>
</feature>
<evidence type="ECO:0000259" key="5">
    <source>
        <dbReference type="PROSITE" id="PS50850"/>
    </source>
</evidence>
<accession>A0A106DLR3</accession>
<keyword evidence="2 4" id="KW-1133">Transmembrane helix</keyword>
<evidence type="ECO:0000256" key="4">
    <source>
        <dbReference type="SAM" id="Phobius"/>
    </source>
</evidence>
<dbReference type="InterPro" id="IPR052524">
    <property type="entry name" value="MFS_Cyanate_Porter"/>
</dbReference>
<protein>
    <submittedName>
        <fullName evidence="6">MFS transporter</fullName>
    </submittedName>
</protein>
<dbReference type="Gene3D" id="1.20.1250.20">
    <property type="entry name" value="MFS general substrate transporter like domains"/>
    <property type="match status" value="1"/>
</dbReference>
<name>A0A106DLR3_9BURK</name>
<feature type="transmembrane region" description="Helical" evidence="4">
    <location>
        <begin position="136"/>
        <end position="158"/>
    </location>
</feature>
<keyword evidence="1 4" id="KW-0812">Transmembrane</keyword>
<evidence type="ECO:0000256" key="3">
    <source>
        <dbReference type="ARBA" id="ARBA00023136"/>
    </source>
</evidence>
<feature type="transmembrane region" description="Helical" evidence="4">
    <location>
        <begin position="78"/>
        <end position="96"/>
    </location>
</feature>
<dbReference type="InterPro" id="IPR036259">
    <property type="entry name" value="MFS_trans_sf"/>
</dbReference>
<gene>
    <name evidence="6" type="ORF">WT27_10935</name>
</gene>
<proteinExistence type="predicted"/>
<reference evidence="6 7" key="1">
    <citation type="submission" date="2015-11" db="EMBL/GenBank/DDBJ databases">
        <title>Expanding the genomic diversity of Burkholderia species for the development of highly accurate diagnostics.</title>
        <authorList>
            <person name="Sahl J."/>
            <person name="Keim P."/>
            <person name="Wagner D."/>
        </authorList>
    </citation>
    <scope>NUCLEOTIDE SEQUENCE [LARGE SCALE GENOMIC DNA]</scope>
    <source>
        <strain evidence="6 7">MSMB1301WGS</strain>
    </source>
</reference>
<dbReference type="PANTHER" id="PTHR23523">
    <property type="match status" value="1"/>
</dbReference>
<dbReference type="Proteomes" id="UP000062317">
    <property type="component" value="Unassembled WGS sequence"/>
</dbReference>
<feature type="transmembrane region" description="Helical" evidence="4">
    <location>
        <begin position="370"/>
        <end position="392"/>
    </location>
</feature>
<feature type="transmembrane region" description="Helical" evidence="4">
    <location>
        <begin position="284"/>
        <end position="305"/>
    </location>
</feature>
<dbReference type="PANTHER" id="PTHR23523:SF2">
    <property type="entry name" value="2-NITROIMIDAZOLE TRANSPORTER"/>
    <property type="match status" value="1"/>
</dbReference>
<organism evidence="6 7">
    <name type="scientific">Burkholderia territorii</name>
    <dbReference type="NCBI Taxonomy" id="1503055"/>
    <lineage>
        <taxon>Bacteria</taxon>
        <taxon>Pseudomonadati</taxon>
        <taxon>Pseudomonadota</taxon>
        <taxon>Betaproteobacteria</taxon>
        <taxon>Burkholderiales</taxon>
        <taxon>Burkholderiaceae</taxon>
        <taxon>Burkholderia</taxon>
        <taxon>Burkholderia cepacia complex</taxon>
    </lineage>
</organism>
<evidence type="ECO:0000313" key="6">
    <source>
        <dbReference type="EMBL" id="KVV42326.1"/>
    </source>
</evidence>
<feature type="transmembrane region" description="Helical" evidence="4">
    <location>
        <begin position="221"/>
        <end position="239"/>
    </location>
</feature>
<dbReference type="InterPro" id="IPR020846">
    <property type="entry name" value="MFS_dom"/>
</dbReference>
<dbReference type="EMBL" id="LPEQ01000106">
    <property type="protein sequence ID" value="KVV42326.1"/>
    <property type="molecule type" value="Genomic_DNA"/>
</dbReference>
<dbReference type="InterPro" id="IPR011701">
    <property type="entry name" value="MFS"/>
</dbReference>
<feature type="domain" description="Major facilitator superfamily (MFS) profile" evidence="5">
    <location>
        <begin position="10"/>
        <end position="397"/>
    </location>
</feature>
<dbReference type="GO" id="GO:0022857">
    <property type="term" value="F:transmembrane transporter activity"/>
    <property type="evidence" value="ECO:0007669"/>
    <property type="project" value="InterPro"/>
</dbReference>
<feature type="transmembrane region" description="Helical" evidence="4">
    <location>
        <begin position="45"/>
        <end position="66"/>
    </location>
</feature>
<feature type="transmembrane region" description="Helical" evidence="4">
    <location>
        <begin position="342"/>
        <end position="364"/>
    </location>
</feature>
<dbReference type="PROSITE" id="PS50850">
    <property type="entry name" value="MFS"/>
    <property type="match status" value="1"/>
</dbReference>
<comment type="caution">
    <text evidence="6">The sequence shown here is derived from an EMBL/GenBank/DDBJ whole genome shotgun (WGS) entry which is preliminary data.</text>
</comment>
<dbReference type="Pfam" id="PF07690">
    <property type="entry name" value="MFS_1"/>
    <property type="match status" value="1"/>
</dbReference>
<evidence type="ECO:0000256" key="1">
    <source>
        <dbReference type="ARBA" id="ARBA00022692"/>
    </source>
</evidence>
<feature type="transmembrane region" description="Helical" evidence="4">
    <location>
        <begin position="251"/>
        <end position="272"/>
    </location>
</feature>
<keyword evidence="7" id="KW-1185">Reference proteome</keyword>
<dbReference type="SUPFAM" id="SSF103473">
    <property type="entry name" value="MFS general substrate transporter"/>
    <property type="match status" value="1"/>
</dbReference>
<evidence type="ECO:0000256" key="2">
    <source>
        <dbReference type="ARBA" id="ARBA00022989"/>
    </source>
</evidence>